<name>A0A9X9X812_9PROT</name>
<evidence type="ECO:0000313" key="2">
    <source>
        <dbReference type="Proteomes" id="UP001138709"/>
    </source>
</evidence>
<reference evidence="1" key="1">
    <citation type="submission" date="2020-01" db="EMBL/GenBank/DDBJ databases">
        <authorList>
            <person name="Rat A."/>
        </authorList>
    </citation>
    <scope>NUCLEOTIDE SEQUENCE</scope>
    <source>
        <strain evidence="1">LMG 31228</strain>
    </source>
</reference>
<organism evidence="1 2">
    <name type="scientific">Neoroseomonas eburnea</name>
    <dbReference type="NCBI Taxonomy" id="1346889"/>
    <lineage>
        <taxon>Bacteria</taxon>
        <taxon>Pseudomonadati</taxon>
        <taxon>Pseudomonadota</taxon>
        <taxon>Alphaproteobacteria</taxon>
        <taxon>Acetobacterales</taxon>
        <taxon>Acetobacteraceae</taxon>
        <taxon>Neoroseomonas</taxon>
    </lineage>
</organism>
<dbReference type="RefSeq" id="WP_211845189.1">
    <property type="nucleotide sequence ID" value="NZ_JAAEDL010000003.1"/>
</dbReference>
<evidence type="ECO:0008006" key="3">
    <source>
        <dbReference type="Google" id="ProtNLM"/>
    </source>
</evidence>
<protein>
    <recommendedName>
        <fullName evidence="3">Tetratricopeptide repeat protein</fullName>
    </recommendedName>
</protein>
<proteinExistence type="predicted"/>
<gene>
    <name evidence="1" type="ORF">GXW74_05070</name>
</gene>
<comment type="caution">
    <text evidence="1">The sequence shown here is derived from an EMBL/GenBank/DDBJ whole genome shotgun (WGS) entry which is preliminary data.</text>
</comment>
<dbReference type="Gene3D" id="1.25.40.10">
    <property type="entry name" value="Tetratricopeptide repeat domain"/>
    <property type="match status" value="1"/>
</dbReference>
<sequence length="268" mass="28673">MARKPTARDLHALEAAQDIAYRAWEAPKAKRRALAEKALATSPLCADAHVILAMEEPAGSAEALAHWQRAVAAGAAALGPAGFREMEGEFWGWLETRPYMRALHGLAGALWAAGQAEDAIAQAREMLRLNPNDNQGVRYELLGWLLAEGRDDEVAALIDTYPEEGMAVWPWARTLLAFRREGAGPAADAALASAIEANSHVAPLLAGTKRRPKRPPAMYGWGDANEAAVVLEEIGAGWMLTPGAIAWLKAKLPPVPARRPSHTSGTGS</sequence>
<dbReference type="InterPro" id="IPR011990">
    <property type="entry name" value="TPR-like_helical_dom_sf"/>
</dbReference>
<reference evidence="1" key="2">
    <citation type="journal article" date="2021" name="Syst. Appl. Microbiol.">
        <title>Roseomonas hellenica sp. nov., isolated from roots of wild-growing Alkanna tinctoria.</title>
        <authorList>
            <person name="Rat A."/>
            <person name="Naranjo H.D."/>
            <person name="Lebbe L."/>
            <person name="Cnockaert M."/>
            <person name="Krigas N."/>
            <person name="Grigoriadou K."/>
            <person name="Maloupa E."/>
            <person name="Willems A."/>
        </authorList>
    </citation>
    <scope>NUCLEOTIDE SEQUENCE</scope>
    <source>
        <strain evidence="1">LMG 31228</strain>
    </source>
</reference>
<dbReference type="EMBL" id="JAAEDL010000003">
    <property type="protein sequence ID" value="MBR0679848.1"/>
    <property type="molecule type" value="Genomic_DNA"/>
</dbReference>
<dbReference type="Proteomes" id="UP001138709">
    <property type="component" value="Unassembled WGS sequence"/>
</dbReference>
<keyword evidence="2" id="KW-1185">Reference proteome</keyword>
<evidence type="ECO:0000313" key="1">
    <source>
        <dbReference type="EMBL" id="MBR0679848.1"/>
    </source>
</evidence>
<dbReference type="AlphaFoldDB" id="A0A9X9X812"/>
<accession>A0A9X9X812</accession>